<gene>
    <name evidence="1" type="ORF">SAMN04488006_0937</name>
</gene>
<dbReference type="EMBL" id="FOZP01000002">
    <property type="protein sequence ID" value="SFS38350.1"/>
    <property type="molecule type" value="Genomic_DNA"/>
</dbReference>
<keyword evidence="2" id="KW-1185">Reference proteome</keyword>
<dbReference type="Proteomes" id="UP000199312">
    <property type="component" value="Unassembled WGS sequence"/>
</dbReference>
<dbReference type="RefSeq" id="WP_090223325.1">
    <property type="nucleotide sequence ID" value="NZ_FOZP01000002.1"/>
</dbReference>
<organism evidence="1 2">
    <name type="scientific">Lutibacter maritimus</name>
    <dbReference type="NCBI Taxonomy" id="593133"/>
    <lineage>
        <taxon>Bacteria</taxon>
        <taxon>Pseudomonadati</taxon>
        <taxon>Bacteroidota</taxon>
        <taxon>Flavobacteriia</taxon>
        <taxon>Flavobacteriales</taxon>
        <taxon>Flavobacteriaceae</taxon>
        <taxon>Lutibacter</taxon>
    </lineage>
</organism>
<reference evidence="2" key="1">
    <citation type="submission" date="2016-10" db="EMBL/GenBank/DDBJ databases">
        <authorList>
            <person name="Varghese N."/>
            <person name="Submissions S."/>
        </authorList>
    </citation>
    <scope>NUCLEOTIDE SEQUENCE [LARGE SCALE GENOMIC DNA]</scope>
    <source>
        <strain evidence="2">DSM 24450</strain>
    </source>
</reference>
<protein>
    <submittedName>
        <fullName evidence="1">Uncharacterized protein</fullName>
    </submittedName>
</protein>
<dbReference type="OrthoDB" id="1262821at2"/>
<sequence length="82" mass="9602">MKLTCDQATTICDKSQYKEATFWEILKLNIHLFVCKKCGMYSKQNVIITKCIQKHKNALNKPTTCLCEKEKEQMETELKTKI</sequence>
<evidence type="ECO:0000313" key="2">
    <source>
        <dbReference type="Proteomes" id="UP000199312"/>
    </source>
</evidence>
<name>A0A1I6PDY2_9FLAO</name>
<dbReference type="STRING" id="593133.SAMN04488006_0937"/>
<accession>A0A1I6PDY2</accession>
<proteinExistence type="predicted"/>
<dbReference type="AlphaFoldDB" id="A0A1I6PDY2"/>
<evidence type="ECO:0000313" key="1">
    <source>
        <dbReference type="EMBL" id="SFS38350.1"/>
    </source>
</evidence>